<dbReference type="AlphaFoldDB" id="A0AAV6QVP7"/>
<evidence type="ECO:0000313" key="2">
    <source>
        <dbReference type="Proteomes" id="UP000693946"/>
    </source>
</evidence>
<name>A0AAV6QVP7_SOLSE</name>
<gene>
    <name evidence="1" type="ORF">JOB18_036810</name>
</gene>
<reference evidence="1 2" key="1">
    <citation type="journal article" date="2021" name="Sci. Rep.">
        <title>Chromosome anchoring in Senegalese sole (Solea senegalensis) reveals sex-associated markers and genome rearrangements in flatfish.</title>
        <authorList>
            <person name="Guerrero-Cozar I."/>
            <person name="Gomez-Garrido J."/>
            <person name="Berbel C."/>
            <person name="Martinez-Blanch J.F."/>
            <person name="Alioto T."/>
            <person name="Claros M.G."/>
            <person name="Gagnaire P.A."/>
            <person name="Manchado M."/>
        </authorList>
    </citation>
    <scope>NUCLEOTIDE SEQUENCE [LARGE SCALE GENOMIC DNA]</scope>
    <source>
        <strain evidence="1">Sse05_10M</strain>
    </source>
</reference>
<dbReference type="EMBL" id="JAGKHQ010000015">
    <property type="protein sequence ID" value="KAG7497399.1"/>
    <property type="molecule type" value="Genomic_DNA"/>
</dbReference>
<keyword evidence="2" id="KW-1185">Reference proteome</keyword>
<organism evidence="1 2">
    <name type="scientific">Solea senegalensis</name>
    <name type="common">Senegalese sole</name>
    <dbReference type="NCBI Taxonomy" id="28829"/>
    <lineage>
        <taxon>Eukaryota</taxon>
        <taxon>Metazoa</taxon>
        <taxon>Chordata</taxon>
        <taxon>Craniata</taxon>
        <taxon>Vertebrata</taxon>
        <taxon>Euteleostomi</taxon>
        <taxon>Actinopterygii</taxon>
        <taxon>Neopterygii</taxon>
        <taxon>Teleostei</taxon>
        <taxon>Neoteleostei</taxon>
        <taxon>Acanthomorphata</taxon>
        <taxon>Carangaria</taxon>
        <taxon>Pleuronectiformes</taxon>
        <taxon>Pleuronectoidei</taxon>
        <taxon>Soleidae</taxon>
        <taxon>Solea</taxon>
    </lineage>
</organism>
<comment type="caution">
    <text evidence="1">The sequence shown here is derived from an EMBL/GenBank/DDBJ whole genome shotgun (WGS) entry which is preliminary data.</text>
</comment>
<evidence type="ECO:0000313" key="1">
    <source>
        <dbReference type="EMBL" id="KAG7497399.1"/>
    </source>
</evidence>
<proteinExistence type="predicted"/>
<accession>A0AAV6QVP7</accession>
<protein>
    <submittedName>
        <fullName evidence="1">Uncharacterized protein</fullName>
    </submittedName>
</protein>
<sequence>MIAFAYRVQVLTTDPLHPQIPNDKASLMLTEGSHWLSCPNMAELDWLTRTAPTPALPSPFKMLRAGNQVLLKDDSDYFIIFLEQLSCLNVTAKIQTTIYLN</sequence>
<dbReference type="Proteomes" id="UP000693946">
    <property type="component" value="Linkage Group LG3"/>
</dbReference>